<dbReference type="EMBL" id="CP019699">
    <property type="protein sequence ID" value="AQS57503.1"/>
    <property type="molecule type" value="Genomic_DNA"/>
</dbReference>
<accession>A0A1U9KBY6</accession>
<dbReference type="GO" id="GO:0055085">
    <property type="term" value="P:transmembrane transport"/>
    <property type="evidence" value="ECO:0007669"/>
    <property type="project" value="InterPro"/>
</dbReference>
<dbReference type="InterPro" id="IPR035906">
    <property type="entry name" value="MetI-like_sf"/>
</dbReference>
<dbReference type="GO" id="GO:0005886">
    <property type="term" value="C:plasma membrane"/>
    <property type="evidence" value="ECO:0007669"/>
    <property type="project" value="UniProtKB-SubCell"/>
</dbReference>
<keyword evidence="2 6" id="KW-0813">Transport</keyword>
<sequence>MQPSTVSNDVTVQSPKRQPPFMRRARPYLILAPALLLTAGILYPFVISIYYSLTNYSFKYADYSFVGLENWVYMFKNPDFYHSVVVTLKYALFSTGIQTVLGVIVALLLNQETRLAKSLRIVLIFPLMVAPVIATLIWQLMTNQSVGILNQWLRFFGVENFMWGADPKTALFTVVLIDVWVYTAFVIVLVLAGLRSLPQAPFESAKIDGGSAWFTFKTLTLPMIMPYILIAVVFRLMISLQEFSIIFALTRGGPGDTLMTLSLRAYVEAFTYKELGFAIPYMLVLWVIVFIASNFLIKYWSYSQRKASGN</sequence>
<name>A0A1U9KBY6_9BACL</name>
<feature type="transmembrane region" description="Helical" evidence="6">
    <location>
        <begin position="278"/>
        <end position="297"/>
    </location>
</feature>
<organism evidence="8 9">
    <name type="scientific">Novibacillus thermophilus</name>
    <dbReference type="NCBI Taxonomy" id="1471761"/>
    <lineage>
        <taxon>Bacteria</taxon>
        <taxon>Bacillati</taxon>
        <taxon>Bacillota</taxon>
        <taxon>Bacilli</taxon>
        <taxon>Bacillales</taxon>
        <taxon>Thermoactinomycetaceae</taxon>
        <taxon>Novibacillus</taxon>
    </lineage>
</organism>
<dbReference type="PANTHER" id="PTHR43759:SF1">
    <property type="entry name" value="GLUCOSE IMPORT SYSTEM PERMEASE PROTEIN GLCT"/>
    <property type="match status" value="1"/>
</dbReference>
<protein>
    <submittedName>
        <fullName evidence="8">ABC transporter permease</fullName>
    </submittedName>
</protein>
<proteinExistence type="inferred from homology"/>
<evidence type="ECO:0000256" key="6">
    <source>
        <dbReference type="RuleBase" id="RU363032"/>
    </source>
</evidence>
<dbReference type="PROSITE" id="PS50928">
    <property type="entry name" value="ABC_TM1"/>
    <property type="match status" value="1"/>
</dbReference>
<dbReference type="PANTHER" id="PTHR43759">
    <property type="entry name" value="TREHALOSE TRANSPORT SYSTEM PERMEASE PROTEIN SUGA"/>
    <property type="match status" value="1"/>
</dbReference>
<keyword evidence="3 6" id="KW-0812">Transmembrane</keyword>
<evidence type="ECO:0000313" key="8">
    <source>
        <dbReference type="EMBL" id="AQS57503.1"/>
    </source>
</evidence>
<feature type="domain" description="ABC transmembrane type-1" evidence="7">
    <location>
        <begin position="84"/>
        <end position="296"/>
    </location>
</feature>
<evidence type="ECO:0000256" key="3">
    <source>
        <dbReference type="ARBA" id="ARBA00022692"/>
    </source>
</evidence>
<feature type="transmembrane region" description="Helical" evidence="6">
    <location>
        <begin position="28"/>
        <end position="53"/>
    </location>
</feature>
<dbReference type="InterPro" id="IPR052730">
    <property type="entry name" value="Sugar_ABC_transporter"/>
</dbReference>
<evidence type="ECO:0000256" key="4">
    <source>
        <dbReference type="ARBA" id="ARBA00022989"/>
    </source>
</evidence>
<dbReference type="AlphaFoldDB" id="A0A1U9KBY6"/>
<comment type="similarity">
    <text evidence="6">Belongs to the binding-protein-dependent transport system permease family.</text>
</comment>
<evidence type="ECO:0000259" key="7">
    <source>
        <dbReference type="PROSITE" id="PS50928"/>
    </source>
</evidence>
<feature type="transmembrane region" description="Helical" evidence="6">
    <location>
        <begin position="170"/>
        <end position="194"/>
    </location>
</feature>
<keyword evidence="9" id="KW-1185">Reference proteome</keyword>
<comment type="subcellular location">
    <subcellularLocation>
        <location evidence="6">Cell membrane</location>
        <topology evidence="6">Multi-pass membrane protein</topology>
    </subcellularLocation>
    <subcellularLocation>
        <location evidence="1">Membrane</location>
        <topology evidence="1">Multi-pass membrane protein</topology>
    </subcellularLocation>
</comment>
<dbReference type="STRING" id="1471761.B0W44_10475"/>
<dbReference type="Gene3D" id="1.10.3720.10">
    <property type="entry name" value="MetI-like"/>
    <property type="match status" value="1"/>
</dbReference>
<feature type="transmembrane region" description="Helical" evidence="6">
    <location>
        <begin position="121"/>
        <end position="141"/>
    </location>
</feature>
<evidence type="ECO:0000256" key="1">
    <source>
        <dbReference type="ARBA" id="ARBA00004141"/>
    </source>
</evidence>
<evidence type="ECO:0000313" key="9">
    <source>
        <dbReference type="Proteomes" id="UP000188603"/>
    </source>
</evidence>
<dbReference type="CDD" id="cd06261">
    <property type="entry name" value="TM_PBP2"/>
    <property type="match status" value="1"/>
</dbReference>
<reference evidence="8 9" key="1">
    <citation type="journal article" date="2015" name="Int. J. Syst. Evol. Microbiol.">
        <title>Novibacillus thermophilus gen. nov., sp. nov., a Gram-staining-negative and moderately thermophilic member of the family Thermoactinomycetaceae.</title>
        <authorList>
            <person name="Yang G."/>
            <person name="Chen J."/>
            <person name="Zhou S."/>
        </authorList>
    </citation>
    <scope>NUCLEOTIDE SEQUENCE [LARGE SCALE GENOMIC DNA]</scope>
    <source>
        <strain evidence="8 9">SG-1</strain>
    </source>
</reference>
<keyword evidence="4 6" id="KW-1133">Transmembrane helix</keyword>
<dbReference type="InterPro" id="IPR000515">
    <property type="entry name" value="MetI-like"/>
</dbReference>
<keyword evidence="5 6" id="KW-0472">Membrane</keyword>
<dbReference type="KEGG" id="ntr:B0W44_10475"/>
<feature type="transmembrane region" description="Helical" evidence="6">
    <location>
        <begin position="90"/>
        <end position="109"/>
    </location>
</feature>
<dbReference type="Proteomes" id="UP000188603">
    <property type="component" value="Chromosome"/>
</dbReference>
<dbReference type="SUPFAM" id="SSF161098">
    <property type="entry name" value="MetI-like"/>
    <property type="match status" value="1"/>
</dbReference>
<evidence type="ECO:0000256" key="5">
    <source>
        <dbReference type="ARBA" id="ARBA00023136"/>
    </source>
</evidence>
<gene>
    <name evidence="8" type="ORF">B0W44_10475</name>
</gene>
<dbReference type="Pfam" id="PF00528">
    <property type="entry name" value="BPD_transp_1"/>
    <property type="match status" value="1"/>
</dbReference>
<evidence type="ECO:0000256" key="2">
    <source>
        <dbReference type="ARBA" id="ARBA00022448"/>
    </source>
</evidence>